<evidence type="ECO:0000313" key="8">
    <source>
        <dbReference type="EMBL" id="KAG7165521.1"/>
    </source>
</evidence>
<protein>
    <submittedName>
        <fullName evidence="8">Sex peptide receptor-like 3</fullName>
    </submittedName>
</protein>
<dbReference type="AlphaFoldDB" id="A0A8J5JZN4"/>
<feature type="transmembrane region" description="Helical" evidence="6">
    <location>
        <begin position="372"/>
        <end position="396"/>
    </location>
</feature>
<evidence type="ECO:0000256" key="4">
    <source>
        <dbReference type="ARBA" id="ARBA00022989"/>
    </source>
</evidence>
<dbReference type="PRINTS" id="PR00237">
    <property type="entry name" value="GPCRRHODOPSN"/>
</dbReference>
<dbReference type="PANTHER" id="PTHR46273">
    <property type="entry name" value="MYOSUPPRESSIN RECEPTOR 1, ISOFORM B-RELATED"/>
    <property type="match status" value="1"/>
</dbReference>
<evidence type="ECO:0000256" key="6">
    <source>
        <dbReference type="SAM" id="Phobius"/>
    </source>
</evidence>
<keyword evidence="5 6" id="KW-0472">Membrane</keyword>
<keyword evidence="9" id="KW-1185">Reference proteome</keyword>
<dbReference type="EMBL" id="JAHLQT010024193">
    <property type="protein sequence ID" value="KAG7165521.1"/>
    <property type="molecule type" value="Genomic_DNA"/>
</dbReference>
<dbReference type="InterPro" id="IPR017452">
    <property type="entry name" value="GPCR_Rhodpsn_7TM"/>
</dbReference>
<feature type="transmembrane region" description="Helical" evidence="6">
    <location>
        <begin position="258"/>
        <end position="281"/>
    </location>
</feature>
<feature type="transmembrane region" description="Helical" evidence="6">
    <location>
        <begin position="411"/>
        <end position="430"/>
    </location>
</feature>
<reference evidence="8" key="1">
    <citation type="journal article" date="2021" name="Sci. Adv.">
        <title>The American lobster genome reveals insights on longevity, neural, and immune adaptations.</title>
        <authorList>
            <person name="Polinski J.M."/>
            <person name="Zimin A.V."/>
            <person name="Clark K.F."/>
            <person name="Kohn A.B."/>
            <person name="Sadowski N."/>
            <person name="Timp W."/>
            <person name="Ptitsyn A."/>
            <person name="Khanna P."/>
            <person name="Romanova D.Y."/>
            <person name="Williams P."/>
            <person name="Greenwood S.J."/>
            <person name="Moroz L.L."/>
            <person name="Walt D.R."/>
            <person name="Bodnar A.G."/>
        </authorList>
    </citation>
    <scope>NUCLEOTIDE SEQUENCE</scope>
    <source>
        <strain evidence="8">GMGI-L3</strain>
    </source>
</reference>
<dbReference type="PROSITE" id="PS50262">
    <property type="entry name" value="G_PROTEIN_RECEP_F1_2"/>
    <property type="match status" value="1"/>
</dbReference>
<comment type="subcellular location">
    <subcellularLocation>
        <location evidence="1">Membrane</location>
    </subcellularLocation>
</comment>
<evidence type="ECO:0000256" key="2">
    <source>
        <dbReference type="ARBA" id="ARBA00010663"/>
    </source>
</evidence>
<evidence type="ECO:0000256" key="5">
    <source>
        <dbReference type="ARBA" id="ARBA00023136"/>
    </source>
</evidence>
<keyword evidence="8" id="KW-0675">Receptor</keyword>
<dbReference type="GO" id="GO:0005886">
    <property type="term" value="C:plasma membrane"/>
    <property type="evidence" value="ECO:0007669"/>
    <property type="project" value="TreeGrafter"/>
</dbReference>
<dbReference type="CDD" id="cd14978">
    <property type="entry name" value="7tmA_FMRFamide_R-like"/>
    <property type="match status" value="1"/>
</dbReference>
<dbReference type="Gene3D" id="1.20.1070.10">
    <property type="entry name" value="Rhodopsin 7-helix transmembrane proteins"/>
    <property type="match status" value="1"/>
</dbReference>
<accession>A0A8J5JZN4</accession>
<sequence length="471" mass="52781">MEEWSLPTYHNLSHQGDTSIMNGTVNTKELMAWLLKNLPAFNLSDKDRMDTVTALLGNDNVSSNITEEEDAFNQQYCQFNFKEQYKWLHYRLAVCIAVTGAIANFLTVSTLTRRNMATPTNLLLLGLAVADLLVEVEYIPYATSTLIGGDQIMEAKEHALYVLVHAHLSQIAIWLTVSLALWRWVAVCRPHAAPTVCTMLNARRVMLVVYFACPALAMPTFFMYAVKEVSNDDGSKVYYVDFSSFALAHNELLKKINLLVFSVVVKLIPCVLLTLLLPAIIRGMWVAKRRRQRLVCRRPSGVVTTTNGAANNNTTRASVSRSSYRNKLCGRRSVSVANGTDQPKTHKKGERRDSLFAIVFTKGATERTTSMLLVVMLLFLLTEAPNGVLTGLSLVYGHDFFNDCYIQLGDFMDLLALINSAINFVLYCVMSEQFRGTFVSIYCNCCKKDTPESQAPTRTNTKNCKVLNTKI</sequence>
<feature type="transmembrane region" description="Helical" evidence="6">
    <location>
        <begin position="205"/>
        <end position="226"/>
    </location>
</feature>
<dbReference type="InterPro" id="IPR053219">
    <property type="entry name" value="GPCR_Dmsr-1"/>
</dbReference>
<proteinExistence type="inferred from homology"/>
<keyword evidence="3 6" id="KW-0812">Transmembrane</keyword>
<dbReference type="InterPro" id="IPR000276">
    <property type="entry name" value="GPCR_Rhodpsn"/>
</dbReference>
<comment type="similarity">
    <text evidence="2">Belongs to the G-protein coupled receptor 1 family.</text>
</comment>
<dbReference type="PANTHER" id="PTHR46273:SF4">
    <property type="entry name" value="AT19640P"/>
    <property type="match status" value="1"/>
</dbReference>
<dbReference type="Proteomes" id="UP000747542">
    <property type="component" value="Unassembled WGS sequence"/>
</dbReference>
<dbReference type="Pfam" id="PF00001">
    <property type="entry name" value="7tm_1"/>
    <property type="match status" value="1"/>
</dbReference>
<evidence type="ECO:0000259" key="7">
    <source>
        <dbReference type="PROSITE" id="PS50262"/>
    </source>
</evidence>
<name>A0A8J5JZN4_HOMAM</name>
<comment type="caution">
    <text evidence="8">The sequence shown here is derived from an EMBL/GenBank/DDBJ whole genome shotgun (WGS) entry which is preliminary data.</text>
</comment>
<evidence type="ECO:0000313" key="9">
    <source>
        <dbReference type="Proteomes" id="UP000747542"/>
    </source>
</evidence>
<feature type="domain" description="G-protein coupled receptors family 1 profile" evidence="7">
    <location>
        <begin position="103"/>
        <end position="427"/>
    </location>
</feature>
<evidence type="ECO:0000256" key="3">
    <source>
        <dbReference type="ARBA" id="ARBA00022692"/>
    </source>
</evidence>
<feature type="transmembrane region" description="Helical" evidence="6">
    <location>
        <begin position="120"/>
        <end position="139"/>
    </location>
</feature>
<evidence type="ECO:0000256" key="1">
    <source>
        <dbReference type="ARBA" id="ARBA00004370"/>
    </source>
</evidence>
<gene>
    <name evidence="8" type="primary">SPR-L3</name>
    <name evidence="8" type="ORF">Hamer_G020450</name>
</gene>
<dbReference type="GO" id="GO:0008528">
    <property type="term" value="F:G protein-coupled peptide receptor activity"/>
    <property type="evidence" value="ECO:0007669"/>
    <property type="project" value="TreeGrafter"/>
</dbReference>
<organism evidence="8 9">
    <name type="scientific">Homarus americanus</name>
    <name type="common">American lobster</name>
    <dbReference type="NCBI Taxonomy" id="6706"/>
    <lineage>
        <taxon>Eukaryota</taxon>
        <taxon>Metazoa</taxon>
        <taxon>Ecdysozoa</taxon>
        <taxon>Arthropoda</taxon>
        <taxon>Crustacea</taxon>
        <taxon>Multicrustacea</taxon>
        <taxon>Malacostraca</taxon>
        <taxon>Eumalacostraca</taxon>
        <taxon>Eucarida</taxon>
        <taxon>Decapoda</taxon>
        <taxon>Pleocyemata</taxon>
        <taxon>Astacidea</taxon>
        <taxon>Nephropoidea</taxon>
        <taxon>Nephropidae</taxon>
        <taxon>Homarus</taxon>
    </lineage>
</organism>
<dbReference type="SUPFAM" id="SSF81321">
    <property type="entry name" value="Family A G protein-coupled receptor-like"/>
    <property type="match status" value="1"/>
</dbReference>
<feature type="transmembrane region" description="Helical" evidence="6">
    <location>
        <begin position="159"/>
        <end position="184"/>
    </location>
</feature>
<feature type="transmembrane region" description="Helical" evidence="6">
    <location>
        <begin position="88"/>
        <end position="108"/>
    </location>
</feature>
<keyword evidence="4 6" id="KW-1133">Transmembrane helix</keyword>